<organism evidence="2">
    <name type="scientific">marine sediment metagenome</name>
    <dbReference type="NCBI Taxonomy" id="412755"/>
    <lineage>
        <taxon>unclassified sequences</taxon>
        <taxon>metagenomes</taxon>
        <taxon>ecological metagenomes</taxon>
    </lineage>
</organism>
<dbReference type="Pfam" id="PF13229">
    <property type="entry name" value="Beta_helix"/>
    <property type="match status" value="1"/>
</dbReference>
<evidence type="ECO:0000313" key="2">
    <source>
        <dbReference type="EMBL" id="KKL12812.1"/>
    </source>
</evidence>
<comment type="caution">
    <text evidence="2">The sequence shown here is derived from an EMBL/GenBank/DDBJ whole genome shotgun (WGS) entry which is preliminary data.</text>
</comment>
<name>A0A0F9BG54_9ZZZZ</name>
<protein>
    <recommendedName>
        <fullName evidence="1">Right handed beta helix domain-containing protein</fullName>
    </recommendedName>
</protein>
<feature type="domain" description="Right handed beta helix" evidence="1">
    <location>
        <begin position="4"/>
        <end position="112"/>
    </location>
</feature>
<gene>
    <name evidence="2" type="ORF">LCGC14_2532020</name>
</gene>
<dbReference type="Gene3D" id="2.160.20.10">
    <property type="entry name" value="Single-stranded right-handed beta-helix, Pectin lyase-like"/>
    <property type="match status" value="1"/>
</dbReference>
<dbReference type="EMBL" id="LAZR01041112">
    <property type="protein sequence ID" value="KKL12812.1"/>
    <property type="molecule type" value="Genomic_DNA"/>
</dbReference>
<dbReference type="NCBIfam" id="TIGR03804">
    <property type="entry name" value="para_beta_helix"/>
    <property type="match status" value="2"/>
</dbReference>
<evidence type="ECO:0000259" key="1">
    <source>
        <dbReference type="Pfam" id="PF13229"/>
    </source>
</evidence>
<dbReference type="InterPro" id="IPR012334">
    <property type="entry name" value="Pectin_lyas_fold"/>
</dbReference>
<proteinExistence type="predicted"/>
<dbReference type="InterPro" id="IPR039448">
    <property type="entry name" value="Beta_helix"/>
</dbReference>
<dbReference type="InterPro" id="IPR011050">
    <property type="entry name" value="Pectin_lyase_fold/virulence"/>
</dbReference>
<dbReference type="AlphaFoldDB" id="A0A0F9BG54"/>
<accession>A0A0F9BG54</accession>
<dbReference type="SUPFAM" id="SSF51126">
    <property type="entry name" value="Pectin lyase-like"/>
    <property type="match status" value="1"/>
</dbReference>
<reference evidence="2" key="1">
    <citation type="journal article" date="2015" name="Nature">
        <title>Complex archaea that bridge the gap between prokaryotes and eukaryotes.</title>
        <authorList>
            <person name="Spang A."/>
            <person name="Saw J.H."/>
            <person name="Jorgensen S.L."/>
            <person name="Zaremba-Niedzwiedzka K."/>
            <person name="Martijn J."/>
            <person name="Lind A.E."/>
            <person name="van Eijk R."/>
            <person name="Schleper C."/>
            <person name="Guy L."/>
            <person name="Ettema T.J."/>
        </authorList>
    </citation>
    <scope>NUCLEOTIDE SEQUENCE</scope>
</reference>
<sequence length="121" mass="13559">MSGSQNHYSNNSAFRNDDAGFHLFGYNNTIKQNDAHNNSIGFICNAKSYNLFSENVAYNNERDGFYFCSEDISVVNNTAYGNKNFGMLFYSSIGMNISLNKVFDNKDGIALGFQNKSQLNS</sequence>
<dbReference type="InterPro" id="IPR022441">
    <property type="entry name" value="Para_beta_helix_rpt-2"/>
</dbReference>